<proteinExistence type="predicted"/>
<gene>
    <name evidence="3" type="ORF">EKH77_16460</name>
</gene>
<feature type="transmembrane region" description="Helical" evidence="2">
    <location>
        <begin position="39"/>
        <end position="58"/>
    </location>
</feature>
<evidence type="ECO:0000256" key="1">
    <source>
        <dbReference type="SAM" id="MobiDB-lite"/>
    </source>
</evidence>
<evidence type="ECO:0000313" key="3">
    <source>
        <dbReference type="EMBL" id="AZQ72598.1"/>
    </source>
</evidence>
<reference evidence="3 4" key="1">
    <citation type="submission" date="2018-12" db="EMBL/GenBank/DDBJ databases">
        <title>The whole draft genome of Streptomyce luteoverticillatus CGMCC 15060.</title>
        <authorList>
            <person name="Feng Z."/>
            <person name="Chen G."/>
            <person name="Zhang J."/>
            <person name="Zhu H."/>
            <person name="Yu X."/>
            <person name="Zhang W."/>
            <person name="Zhang X."/>
        </authorList>
    </citation>
    <scope>NUCLEOTIDE SEQUENCE [LARGE SCALE GENOMIC DNA]</scope>
    <source>
        <strain evidence="3 4">CGMCC 15060</strain>
    </source>
</reference>
<name>A0A3S9PJS2_STRLT</name>
<dbReference type="RefSeq" id="WP_126915117.1">
    <property type="nucleotide sequence ID" value="NZ_CP034587.1"/>
</dbReference>
<organism evidence="3 4">
    <name type="scientific">Streptomyces luteoverticillatus</name>
    <name type="common">Streptoverticillium luteoverticillatus</name>
    <dbReference type="NCBI Taxonomy" id="66425"/>
    <lineage>
        <taxon>Bacteria</taxon>
        <taxon>Bacillati</taxon>
        <taxon>Actinomycetota</taxon>
        <taxon>Actinomycetes</taxon>
        <taxon>Kitasatosporales</taxon>
        <taxon>Streptomycetaceae</taxon>
        <taxon>Streptomyces</taxon>
    </lineage>
</organism>
<dbReference type="EMBL" id="CP034587">
    <property type="protein sequence ID" value="AZQ72598.1"/>
    <property type="molecule type" value="Genomic_DNA"/>
</dbReference>
<evidence type="ECO:0000313" key="4">
    <source>
        <dbReference type="Proteomes" id="UP000267900"/>
    </source>
</evidence>
<dbReference type="OrthoDB" id="4320201at2"/>
<sequence>MAGGDFYTHDRPDNPRLPEDRPRGGGPGSTALAHHPMRIGVVIVIAVLVVLAFGIMLFP</sequence>
<dbReference type="AlphaFoldDB" id="A0A3S9PJS2"/>
<dbReference type="Proteomes" id="UP000267900">
    <property type="component" value="Chromosome"/>
</dbReference>
<evidence type="ECO:0000256" key="2">
    <source>
        <dbReference type="SAM" id="Phobius"/>
    </source>
</evidence>
<keyword evidence="2" id="KW-0472">Membrane</keyword>
<feature type="compositionally biased region" description="Basic and acidic residues" evidence="1">
    <location>
        <begin position="7"/>
        <end position="23"/>
    </location>
</feature>
<keyword evidence="2" id="KW-0812">Transmembrane</keyword>
<keyword evidence="2" id="KW-1133">Transmembrane helix</keyword>
<feature type="region of interest" description="Disordered" evidence="1">
    <location>
        <begin position="1"/>
        <end position="30"/>
    </location>
</feature>
<protein>
    <submittedName>
        <fullName evidence="3">Uncharacterized protein</fullName>
    </submittedName>
</protein>
<accession>A0A3S9PJS2</accession>
<keyword evidence="4" id="KW-1185">Reference proteome</keyword>